<gene>
    <name evidence="1" type="ORF">E3N88_23150</name>
</gene>
<dbReference type="OrthoDB" id="1748551at2759"/>
<accession>A0A5N6NDL6</accession>
<evidence type="ECO:0000313" key="1">
    <source>
        <dbReference type="EMBL" id="KAD4585549.1"/>
    </source>
</evidence>
<sequence length="83" mass="9657">MITEVYCPLMKLLYCDRVSPPVERNMPVIAELKGKDLKRREEAEFGNGGYALCELVVEWKKTTQGNQYRRKVLAKHESKDAHF</sequence>
<dbReference type="EMBL" id="SZYD01000012">
    <property type="protein sequence ID" value="KAD4585549.1"/>
    <property type="molecule type" value="Genomic_DNA"/>
</dbReference>
<name>A0A5N6NDL6_9ASTR</name>
<evidence type="ECO:0000313" key="2">
    <source>
        <dbReference type="Proteomes" id="UP000326396"/>
    </source>
</evidence>
<keyword evidence="2" id="KW-1185">Reference proteome</keyword>
<dbReference type="AlphaFoldDB" id="A0A5N6NDL6"/>
<reference evidence="1 2" key="1">
    <citation type="submission" date="2019-05" db="EMBL/GenBank/DDBJ databases">
        <title>Mikania micrantha, genome provides insights into the molecular mechanism of rapid growth.</title>
        <authorList>
            <person name="Liu B."/>
        </authorList>
    </citation>
    <scope>NUCLEOTIDE SEQUENCE [LARGE SCALE GENOMIC DNA]</scope>
    <source>
        <strain evidence="1">NLD-2019</strain>
        <tissue evidence="1">Leaf</tissue>
    </source>
</reference>
<organism evidence="1 2">
    <name type="scientific">Mikania micrantha</name>
    <name type="common">bitter vine</name>
    <dbReference type="NCBI Taxonomy" id="192012"/>
    <lineage>
        <taxon>Eukaryota</taxon>
        <taxon>Viridiplantae</taxon>
        <taxon>Streptophyta</taxon>
        <taxon>Embryophyta</taxon>
        <taxon>Tracheophyta</taxon>
        <taxon>Spermatophyta</taxon>
        <taxon>Magnoliopsida</taxon>
        <taxon>eudicotyledons</taxon>
        <taxon>Gunneridae</taxon>
        <taxon>Pentapetalae</taxon>
        <taxon>asterids</taxon>
        <taxon>campanulids</taxon>
        <taxon>Asterales</taxon>
        <taxon>Asteraceae</taxon>
        <taxon>Asteroideae</taxon>
        <taxon>Heliantheae alliance</taxon>
        <taxon>Eupatorieae</taxon>
        <taxon>Mikania</taxon>
    </lineage>
</organism>
<comment type="caution">
    <text evidence="1">The sequence shown here is derived from an EMBL/GenBank/DDBJ whole genome shotgun (WGS) entry which is preliminary data.</text>
</comment>
<protein>
    <submittedName>
        <fullName evidence="1">Uncharacterized protein</fullName>
    </submittedName>
</protein>
<dbReference type="Proteomes" id="UP000326396">
    <property type="component" value="Linkage Group LG2"/>
</dbReference>
<proteinExistence type="predicted"/>